<evidence type="ECO:0000313" key="1">
    <source>
        <dbReference type="EMBL" id="KKM24105.1"/>
    </source>
</evidence>
<accession>A0A0F9L9A5</accession>
<organism evidence="1">
    <name type="scientific">marine sediment metagenome</name>
    <dbReference type="NCBI Taxonomy" id="412755"/>
    <lineage>
        <taxon>unclassified sequences</taxon>
        <taxon>metagenomes</taxon>
        <taxon>ecological metagenomes</taxon>
    </lineage>
</organism>
<comment type="caution">
    <text evidence="1">The sequence shown here is derived from an EMBL/GenBank/DDBJ whole genome shotgun (WGS) entry which is preliminary data.</text>
</comment>
<protein>
    <submittedName>
        <fullName evidence="1">Uncharacterized protein</fullName>
    </submittedName>
</protein>
<dbReference type="AlphaFoldDB" id="A0A0F9L9A5"/>
<sequence length="83" mass="8961">MTTIKEDVWRAKAMEANRNDPSSAFVGVACPKCWLPISLDSTTDPTVCRCGNATTVEEILAAHGLPGLVDWLVPGPGLPRRQK</sequence>
<dbReference type="EMBL" id="LAZR01012993">
    <property type="protein sequence ID" value="KKM24105.1"/>
    <property type="molecule type" value="Genomic_DNA"/>
</dbReference>
<reference evidence="1" key="1">
    <citation type="journal article" date="2015" name="Nature">
        <title>Complex archaea that bridge the gap between prokaryotes and eukaryotes.</title>
        <authorList>
            <person name="Spang A."/>
            <person name="Saw J.H."/>
            <person name="Jorgensen S.L."/>
            <person name="Zaremba-Niedzwiedzka K."/>
            <person name="Martijn J."/>
            <person name="Lind A.E."/>
            <person name="van Eijk R."/>
            <person name="Schleper C."/>
            <person name="Guy L."/>
            <person name="Ettema T.J."/>
        </authorList>
    </citation>
    <scope>NUCLEOTIDE SEQUENCE</scope>
</reference>
<gene>
    <name evidence="1" type="ORF">LCGC14_1608550</name>
</gene>
<proteinExistence type="predicted"/>
<name>A0A0F9L9A5_9ZZZZ</name>